<dbReference type="Gene3D" id="3.40.50.150">
    <property type="entry name" value="Vaccinia Virus protein VP39"/>
    <property type="match status" value="1"/>
</dbReference>
<organism evidence="3 4">
    <name type="scientific">Candidatus Magasanikbacteria bacterium CG10_big_fil_rev_8_21_14_0_10_38_6</name>
    <dbReference type="NCBI Taxonomy" id="1974647"/>
    <lineage>
        <taxon>Bacteria</taxon>
        <taxon>Candidatus Magasanikiibacteriota</taxon>
    </lineage>
</organism>
<dbReference type="InterPro" id="IPR003356">
    <property type="entry name" value="DNA_methylase_A-5"/>
</dbReference>
<feature type="domain" description="Type I restriction enzyme R protein N-terminal" evidence="2">
    <location>
        <begin position="61"/>
        <end position="169"/>
    </location>
</feature>
<evidence type="ECO:0000313" key="4">
    <source>
        <dbReference type="Proteomes" id="UP000228528"/>
    </source>
</evidence>
<feature type="non-terminal residue" evidence="3">
    <location>
        <position position="641"/>
    </location>
</feature>
<gene>
    <name evidence="3" type="ORF">COU30_03125</name>
</gene>
<dbReference type="InterPro" id="IPR052916">
    <property type="entry name" value="Type-I_RE_MTase_Subunit"/>
</dbReference>
<dbReference type="AlphaFoldDB" id="A0A2M6P0Q0"/>
<reference evidence="4" key="1">
    <citation type="submission" date="2017-09" db="EMBL/GenBank/DDBJ databases">
        <title>Depth-based differentiation of microbial function through sediment-hosted aquifers and enrichment of novel symbionts in the deep terrestrial subsurface.</title>
        <authorList>
            <person name="Probst A.J."/>
            <person name="Ladd B."/>
            <person name="Jarett J.K."/>
            <person name="Geller-Mcgrath D.E."/>
            <person name="Sieber C.M.K."/>
            <person name="Emerson J.B."/>
            <person name="Anantharaman K."/>
            <person name="Thomas B.C."/>
            <person name="Malmstrom R."/>
            <person name="Stieglmeier M."/>
            <person name="Klingl A."/>
            <person name="Woyke T."/>
            <person name="Ryan C.M."/>
            <person name="Banfield J.F."/>
        </authorList>
    </citation>
    <scope>NUCLEOTIDE SEQUENCE [LARGE SCALE GENOMIC DNA]</scope>
</reference>
<name>A0A2M6P0Q0_9BACT</name>
<evidence type="ECO:0000259" key="1">
    <source>
        <dbReference type="Pfam" id="PF02384"/>
    </source>
</evidence>
<dbReference type="PRINTS" id="PR00507">
    <property type="entry name" value="N12N6MTFRASE"/>
</dbReference>
<evidence type="ECO:0000313" key="3">
    <source>
        <dbReference type="EMBL" id="PIR77312.1"/>
    </source>
</evidence>
<dbReference type="Proteomes" id="UP000228528">
    <property type="component" value="Unassembled WGS sequence"/>
</dbReference>
<dbReference type="GO" id="GO:0008170">
    <property type="term" value="F:N-methyltransferase activity"/>
    <property type="evidence" value="ECO:0007669"/>
    <property type="project" value="InterPro"/>
</dbReference>
<accession>A0A2M6P0Q0</accession>
<dbReference type="EMBL" id="PFBW01000136">
    <property type="protein sequence ID" value="PIR77312.1"/>
    <property type="molecule type" value="Genomic_DNA"/>
</dbReference>
<dbReference type="SUPFAM" id="SSF53335">
    <property type="entry name" value="S-adenosyl-L-methionine-dependent methyltransferases"/>
    <property type="match status" value="1"/>
</dbReference>
<dbReference type="InterPro" id="IPR029063">
    <property type="entry name" value="SAM-dependent_MTases_sf"/>
</dbReference>
<feature type="domain" description="DNA methylase adenine-specific" evidence="1">
    <location>
        <begin position="301"/>
        <end position="581"/>
    </location>
</feature>
<protein>
    <submittedName>
        <fullName evidence="3">Uncharacterized protein</fullName>
    </submittedName>
</protein>
<proteinExistence type="predicted"/>
<dbReference type="InterPro" id="IPR029464">
    <property type="entry name" value="HSDR_N"/>
</dbReference>
<dbReference type="PANTHER" id="PTHR42998">
    <property type="entry name" value="TYPE I RESTRICTION ENZYME HINDVIIP M PROTEIN-RELATED"/>
    <property type="match status" value="1"/>
</dbReference>
<dbReference type="GO" id="GO:0003677">
    <property type="term" value="F:DNA binding"/>
    <property type="evidence" value="ECO:0007669"/>
    <property type="project" value="InterPro"/>
</dbReference>
<dbReference type="Pfam" id="PF02384">
    <property type="entry name" value="N6_Mtase"/>
    <property type="match status" value="1"/>
</dbReference>
<evidence type="ECO:0000259" key="2">
    <source>
        <dbReference type="Pfam" id="PF13588"/>
    </source>
</evidence>
<comment type="caution">
    <text evidence="3">The sequence shown here is derived from an EMBL/GenBank/DDBJ whole genome shotgun (WGS) entry which is preliminary data.</text>
</comment>
<sequence>MNISSIDVLSKIFKNPEDDLALFENLHVLEFYADEKDRVYVKTLEHNGKDKVVLTDKKTAPEEIVRQLFLYELLNVYKYPKDRVKLEVDVQFGREIGKKRADVVVYREDMKTPYLMVEVKKPDVKDGLGQLKSYANATGAPILVLTDGKIQNNLLRTDPNLFEDLPDLPKFNETVEDVQKKIITYDDLDDVNNLKQLILDLENAVLANAGVNPFEEIFKLIYAKLYDELETPRSQNRRFRVIAGITNKENLNNISRLFNEAKGQWRDVFKDKDEIEIPENAIVPAVSLLQKYRLFGSNLQVIDDAFEYLINQDAKGGKGQYFTPRFVIDMCVKMMRPKKNENIVDTAAGSCGFLLHSMQHVWRNEITEADYGSSFESKRKEYADQHLYAIDFDPRSVKIGKAMMLIAGDGKTNVSYANSLDSSLWDTESKARFSKFLHRFDDFDLNKKNEEAMTDFDFDVVMTNPPFAGEVKGTLLNKYDLGFKFDKDFERTNKHQNKMTRDVLFIERNLDFLRAGGRMAIVLPQGVFNNTNQEYIRRYIMKRARLLAVVGLHGNSFKPHTGTKTSVLFLQKWRDDEERKKAGNYPIFMATSEKPGKNNSGDYVYAMDENNNIKKDENGSYVYDTDLDDVANKFIEFAKKH</sequence>
<dbReference type="PANTHER" id="PTHR42998:SF1">
    <property type="entry name" value="TYPE I RESTRICTION ENZYME HINDI METHYLASE SUBUNIT"/>
    <property type="match status" value="1"/>
</dbReference>
<dbReference type="Pfam" id="PF13588">
    <property type="entry name" value="HSDR_N_2"/>
    <property type="match status" value="1"/>
</dbReference>